<dbReference type="RefSeq" id="WP_061068782.1">
    <property type="nucleotide sequence ID" value="NZ_QJSL01000010.1"/>
</dbReference>
<sequence length="373" mass="43579">MPIFRRGNIWYCDYQTPDGKRRRRSLKTSDKKLAEELHDKLKYESWRIANLGGFHIATFEDACARWIKEKAEKKTLRDDKSRIAFWMESFAGKTLDEITEDKIYNAIENMTNRRHTENIKNSIAAMKLAKLPTPLFIPRKVATATKNTHLAFLKAMLRKAFFEWKWITNVPYIRLYPVKNNRVRWLLPHEAQRLIEVCNEPLKSVVEFALATGLRRSNIINMEWKQVDLARSVAWITAENSKTGKAIGIALNKTACSILERQKGNHPCWVFVHTKAKPKPNGEMTPSVRRMRVDDNNGWRLALARARIEDFRFHDLRHTWASWLVQAGVPLFVLQEMGGWESLEMVKRYAHLSPTHLAEYACRLDEILPHTRD</sequence>
<feature type="domain" description="Tyr recombinase" evidence="6">
    <location>
        <begin position="181"/>
        <end position="362"/>
    </location>
</feature>
<proteinExistence type="inferred from homology"/>
<dbReference type="InterPro" id="IPR050090">
    <property type="entry name" value="Tyrosine_recombinase_XerCD"/>
</dbReference>
<dbReference type="Gene3D" id="1.10.443.10">
    <property type="entry name" value="Intergrase catalytic core"/>
    <property type="match status" value="1"/>
</dbReference>
<evidence type="ECO:0000259" key="7">
    <source>
        <dbReference type="PROSITE" id="PS51900"/>
    </source>
</evidence>
<name>A0A4Q2EB96_ENTCL</name>
<evidence type="ECO:0000256" key="5">
    <source>
        <dbReference type="PROSITE-ProRule" id="PRU01248"/>
    </source>
</evidence>
<dbReference type="Proteomes" id="UP000290875">
    <property type="component" value="Unassembled WGS sequence"/>
</dbReference>
<dbReference type="Pfam" id="PF00589">
    <property type="entry name" value="Phage_integrase"/>
    <property type="match status" value="1"/>
</dbReference>
<dbReference type="PROSITE" id="PS51900">
    <property type="entry name" value="CB"/>
    <property type="match status" value="1"/>
</dbReference>
<dbReference type="PANTHER" id="PTHR30349">
    <property type="entry name" value="PHAGE INTEGRASE-RELATED"/>
    <property type="match status" value="1"/>
</dbReference>
<comment type="similarity">
    <text evidence="1">Belongs to the 'phage' integrase family.</text>
</comment>
<accession>A0A4Q2EB96</accession>
<keyword evidence="3 5" id="KW-0238">DNA-binding</keyword>
<comment type="caution">
    <text evidence="8">The sequence shown here is derived from an EMBL/GenBank/DDBJ whole genome shotgun (WGS) entry which is preliminary data.</text>
</comment>
<dbReference type="GO" id="GO:0006310">
    <property type="term" value="P:DNA recombination"/>
    <property type="evidence" value="ECO:0007669"/>
    <property type="project" value="UniProtKB-KW"/>
</dbReference>
<evidence type="ECO:0000256" key="1">
    <source>
        <dbReference type="ARBA" id="ARBA00008857"/>
    </source>
</evidence>
<evidence type="ECO:0000256" key="3">
    <source>
        <dbReference type="ARBA" id="ARBA00023125"/>
    </source>
</evidence>
<evidence type="ECO:0000256" key="2">
    <source>
        <dbReference type="ARBA" id="ARBA00022908"/>
    </source>
</evidence>
<dbReference type="PANTHER" id="PTHR30349:SF64">
    <property type="entry name" value="PROPHAGE INTEGRASE INTD-RELATED"/>
    <property type="match status" value="1"/>
</dbReference>
<evidence type="ECO:0000259" key="6">
    <source>
        <dbReference type="PROSITE" id="PS51898"/>
    </source>
</evidence>
<dbReference type="InterPro" id="IPR044068">
    <property type="entry name" value="CB"/>
</dbReference>
<evidence type="ECO:0000313" key="8">
    <source>
        <dbReference type="EMBL" id="RXW28875.1"/>
    </source>
</evidence>
<dbReference type="InterPro" id="IPR010998">
    <property type="entry name" value="Integrase_recombinase_N"/>
</dbReference>
<reference evidence="8 9" key="1">
    <citation type="submission" date="2018-06" db="EMBL/GenBank/DDBJ databases">
        <title>Carbapenemase-producing Enterobacteriaceae present in wastewater treatment plant effluent and nearby surface waters in the US.</title>
        <authorList>
            <person name="Mathys D.A."/>
            <person name="Mollenkopf D.F."/>
            <person name="Feicht S.M."/>
            <person name="Adams R.J."/>
            <person name="Albers A.L."/>
            <person name="Grooters S.V."/>
            <person name="Stuever D.M."/>
            <person name="Daniels J.B."/>
            <person name="Wittum T.E."/>
        </authorList>
    </citation>
    <scope>NUCLEOTIDE SEQUENCE [LARGE SCALE GENOMIC DNA]</scope>
    <source>
        <strain evidence="8 9">GEO_4_Eff_A</strain>
    </source>
</reference>
<feature type="domain" description="Core-binding (CB)" evidence="7">
    <location>
        <begin position="57"/>
        <end position="161"/>
    </location>
</feature>
<dbReference type="EMBL" id="QJSL01000010">
    <property type="protein sequence ID" value="RXW28875.1"/>
    <property type="molecule type" value="Genomic_DNA"/>
</dbReference>
<dbReference type="GO" id="GO:0003677">
    <property type="term" value="F:DNA binding"/>
    <property type="evidence" value="ECO:0007669"/>
    <property type="project" value="UniProtKB-UniRule"/>
</dbReference>
<gene>
    <name evidence="8" type="ORF">DM877_12005</name>
</gene>
<protein>
    <submittedName>
        <fullName evidence="8">Site-specific integrase</fullName>
    </submittedName>
</protein>
<dbReference type="GO" id="GO:0015074">
    <property type="term" value="P:DNA integration"/>
    <property type="evidence" value="ECO:0007669"/>
    <property type="project" value="UniProtKB-KW"/>
</dbReference>
<dbReference type="AlphaFoldDB" id="A0A4Q2EB96"/>
<dbReference type="SUPFAM" id="SSF56349">
    <property type="entry name" value="DNA breaking-rejoining enzymes"/>
    <property type="match status" value="1"/>
</dbReference>
<dbReference type="InterPro" id="IPR011010">
    <property type="entry name" value="DNA_brk_join_enz"/>
</dbReference>
<dbReference type="CDD" id="cd00796">
    <property type="entry name" value="INT_Rci_Hp1_C"/>
    <property type="match status" value="1"/>
</dbReference>
<evidence type="ECO:0000256" key="4">
    <source>
        <dbReference type="ARBA" id="ARBA00023172"/>
    </source>
</evidence>
<dbReference type="PROSITE" id="PS51898">
    <property type="entry name" value="TYR_RECOMBINASE"/>
    <property type="match status" value="1"/>
</dbReference>
<dbReference type="InterPro" id="IPR002104">
    <property type="entry name" value="Integrase_catalytic"/>
</dbReference>
<keyword evidence="2" id="KW-0229">DNA integration</keyword>
<organism evidence="8 9">
    <name type="scientific">Enterobacter cloacae</name>
    <dbReference type="NCBI Taxonomy" id="550"/>
    <lineage>
        <taxon>Bacteria</taxon>
        <taxon>Pseudomonadati</taxon>
        <taxon>Pseudomonadota</taxon>
        <taxon>Gammaproteobacteria</taxon>
        <taxon>Enterobacterales</taxon>
        <taxon>Enterobacteriaceae</taxon>
        <taxon>Enterobacter</taxon>
        <taxon>Enterobacter cloacae complex</taxon>
    </lineage>
</organism>
<keyword evidence="4" id="KW-0233">DNA recombination</keyword>
<dbReference type="InterPro" id="IPR013762">
    <property type="entry name" value="Integrase-like_cat_sf"/>
</dbReference>
<dbReference type="Gene3D" id="1.10.150.130">
    <property type="match status" value="1"/>
</dbReference>
<evidence type="ECO:0000313" key="9">
    <source>
        <dbReference type="Proteomes" id="UP000290875"/>
    </source>
</evidence>